<evidence type="ECO:0000313" key="13">
    <source>
        <dbReference type="Proteomes" id="UP001171165"/>
    </source>
</evidence>
<dbReference type="InterPro" id="IPR001123">
    <property type="entry name" value="LeuE-type"/>
</dbReference>
<feature type="transmembrane region" description="Helical" evidence="7">
    <location>
        <begin position="177"/>
        <end position="198"/>
    </location>
</feature>
<dbReference type="Pfam" id="PF01810">
    <property type="entry name" value="LysE"/>
    <property type="match status" value="1"/>
</dbReference>
<proteinExistence type="predicted"/>
<name>A0A1Z1SVZ6_PROMI</name>
<dbReference type="OrthoDB" id="9812084at2"/>
<evidence type="ECO:0000256" key="2">
    <source>
        <dbReference type="ARBA" id="ARBA00022475"/>
    </source>
</evidence>
<feature type="transmembrane region" description="Helical" evidence="7">
    <location>
        <begin position="70"/>
        <end position="88"/>
    </location>
</feature>
<keyword evidence="4" id="KW-0813">Transport</keyword>
<evidence type="ECO:0000256" key="3">
    <source>
        <dbReference type="ARBA" id="ARBA00022692"/>
    </source>
</evidence>
<evidence type="ECO:0000256" key="6">
    <source>
        <dbReference type="ARBA" id="ARBA00023136"/>
    </source>
</evidence>
<keyword evidence="2" id="KW-1003">Cell membrane</keyword>
<dbReference type="STRING" id="584.AOUC001_09250"/>
<evidence type="ECO:0000313" key="11">
    <source>
        <dbReference type="Proteomes" id="UP000195540"/>
    </source>
</evidence>
<dbReference type="GO" id="GO:0005886">
    <property type="term" value="C:plasma membrane"/>
    <property type="evidence" value="ECO:0007669"/>
    <property type="project" value="UniProtKB-SubCell"/>
</dbReference>
<dbReference type="Proteomes" id="UP001171165">
    <property type="component" value="Unassembled WGS sequence"/>
</dbReference>
<protein>
    <submittedName>
        <fullName evidence="9">LysE family translocator</fullName>
    </submittedName>
    <submittedName>
        <fullName evidence="10">LysE family transporter</fullName>
    </submittedName>
    <submittedName>
        <fullName evidence="8">Lysine transporter LysE</fullName>
    </submittedName>
</protein>
<keyword evidence="3 7" id="KW-0812">Transmembrane</keyword>
<reference evidence="9" key="3">
    <citation type="submission" date="2023-06" db="EMBL/GenBank/DDBJ databases">
        <authorList>
            <consortium name="Clinical and Environmental Microbiology Branch: Whole genome sequencing antimicrobial resistance pathogens in the healthcare setting"/>
        </authorList>
    </citation>
    <scope>NUCLEOTIDE SEQUENCE</scope>
    <source>
        <strain evidence="9">Microbial</strain>
    </source>
</reference>
<evidence type="ECO:0000313" key="8">
    <source>
        <dbReference type="EMBL" id="ARX34900.1"/>
    </source>
</evidence>
<gene>
    <name evidence="10" type="primary">eamB</name>
    <name evidence="8" type="ORF">AM402_12345</name>
    <name evidence="10" type="ORF">NCTC10975_04720</name>
    <name evidence="9" type="ORF">PW210_001616</name>
</gene>
<evidence type="ECO:0000256" key="7">
    <source>
        <dbReference type="SAM" id="Phobius"/>
    </source>
</evidence>
<feature type="transmembrane region" description="Helical" evidence="7">
    <location>
        <begin position="140"/>
        <end position="165"/>
    </location>
</feature>
<evidence type="ECO:0000313" key="10">
    <source>
        <dbReference type="EMBL" id="SPZ03038.1"/>
    </source>
</evidence>
<sequence>MTFDIFLSLAIFSFVTSITPGPNNIMLLASGINFGLKRTMPHAIGVSLGFFVMLLAVGIGIGALIKSSPIIYNILKYLGALYLLWLAWKTAISHSVEQNSNKQGSPLTLLEAALFQWINPKSWMMAISGITLYTSPQYPYISMLLVAIIFTLINFPCVAIWATFGHSLRERLKNPKILKLFNFIMGGLLALSAISVLFQ</sequence>
<reference evidence="10 12" key="2">
    <citation type="submission" date="2018-06" db="EMBL/GenBank/DDBJ databases">
        <authorList>
            <consortium name="Pathogen Informatics"/>
            <person name="Doyle S."/>
        </authorList>
    </citation>
    <scope>NUCLEOTIDE SEQUENCE [LARGE SCALE GENOMIC DNA]</scope>
    <source>
        <strain evidence="10 12">NCTC10975</strain>
    </source>
</reference>
<dbReference type="Proteomes" id="UP000195540">
    <property type="component" value="Chromosome"/>
</dbReference>
<organism evidence="9 13">
    <name type="scientific">Proteus mirabilis</name>
    <dbReference type="NCBI Taxonomy" id="584"/>
    <lineage>
        <taxon>Bacteria</taxon>
        <taxon>Pseudomonadati</taxon>
        <taxon>Pseudomonadota</taxon>
        <taxon>Gammaproteobacteria</taxon>
        <taxon>Enterobacterales</taxon>
        <taxon>Morganellaceae</taxon>
        <taxon>Proteus</taxon>
    </lineage>
</organism>
<dbReference type="EMBL" id="CP021694">
    <property type="protein sequence ID" value="ARX34900.1"/>
    <property type="molecule type" value="Genomic_DNA"/>
</dbReference>
<dbReference type="PANTHER" id="PTHR30086:SF20">
    <property type="entry name" value="ARGININE EXPORTER PROTEIN ARGO-RELATED"/>
    <property type="match status" value="1"/>
</dbReference>
<reference evidence="8 11" key="1">
    <citation type="submission" date="2017-05" db="EMBL/GenBank/DDBJ databases">
        <title>Whole genome sequencing of Proteus mirabilis AR_0155.</title>
        <authorList>
            <person name="Conlan S."/>
            <person name="Thomas P.J."/>
            <person name="Mullikin J."/>
            <person name="Frank K.M."/>
            <person name="Segre J.A."/>
        </authorList>
    </citation>
    <scope>NUCLEOTIDE SEQUENCE [LARGE SCALE GENOMIC DNA]</scope>
    <source>
        <strain evidence="8 11">AR_0155</strain>
    </source>
</reference>
<dbReference type="AlphaFoldDB" id="A0A1Z1SVZ6"/>
<feature type="transmembrane region" description="Helical" evidence="7">
    <location>
        <begin position="44"/>
        <end position="65"/>
    </location>
</feature>
<accession>A0A1Z1SVZ6</accession>
<evidence type="ECO:0000313" key="12">
    <source>
        <dbReference type="Proteomes" id="UP000251485"/>
    </source>
</evidence>
<keyword evidence="6 7" id="KW-0472">Membrane</keyword>
<evidence type="ECO:0000256" key="1">
    <source>
        <dbReference type="ARBA" id="ARBA00004651"/>
    </source>
</evidence>
<comment type="subcellular location">
    <subcellularLocation>
        <location evidence="1">Cell membrane</location>
        <topology evidence="1">Multi-pass membrane protein</topology>
    </subcellularLocation>
</comment>
<evidence type="ECO:0000313" key="9">
    <source>
        <dbReference type="EMBL" id="EKW9775807.1"/>
    </source>
</evidence>
<dbReference type="GO" id="GO:0015171">
    <property type="term" value="F:amino acid transmembrane transporter activity"/>
    <property type="evidence" value="ECO:0007669"/>
    <property type="project" value="TreeGrafter"/>
</dbReference>
<dbReference type="PANTHER" id="PTHR30086">
    <property type="entry name" value="ARGININE EXPORTER PROTEIN ARGO"/>
    <property type="match status" value="1"/>
</dbReference>
<evidence type="ECO:0000256" key="5">
    <source>
        <dbReference type="ARBA" id="ARBA00022989"/>
    </source>
</evidence>
<dbReference type="EMBL" id="ABKSPD020000004">
    <property type="protein sequence ID" value="EKW9775807.1"/>
    <property type="molecule type" value="Genomic_DNA"/>
</dbReference>
<keyword evidence="5 7" id="KW-1133">Transmembrane helix</keyword>
<dbReference type="GO" id="GO:0033228">
    <property type="term" value="P:cysteine export across plasma membrane"/>
    <property type="evidence" value="ECO:0007669"/>
    <property type="project" value="TreeGrafter"/>
</dbReference>
<dbReference type="RefSeq" id="WP_004248081.1">
    <property type="nucleotide sequence ID" value="NZ_ABFDCH020000055.1"/>
</dbReference>
<dbReference type="Proteomes" id="UP000251485">
    <property type="component" value="Unassembled WGS sequence"/>
</dbReference>
<dbReference type="EMBL" id="UAUE01000033">
    <property type="protein sequence ID" value="SPZ03038.1"/>
    <property type="molecule type" value="Genomic_DNA"/>
</dbReference>
<keyword evidence="4" id="KW-0029">Amino-acid transport</keyword>
<evidence type="ECO:0000256" key="4">
    <source>
        <dbReference type="ARBA" id="ARBA00022970"/>
    </source>
</evidence>